<feature type="region of interest" description="Disordered" evidence="1">
    <location>
        <begin position="211"/>
        <end position="247"/>
    </location>
</feature>
<dbReference type="AlphaFoldDB" id="A0A1X6PB88"/>
<keyword evidence="3" id="KW-1185">Reference proteome</keyword>
<sequence>MPRVGVRHVQVVGVGGKLGGNRVDALDERRNPPRQPQLADGQLRAVDDRRDAAVVKAEHLGAPQQVGGQGRAAAAARGRRRAERRLVADNRRELVQEPPVHVGQAVDGFDRLAGGQPTGHGQHPPVGRDGHGIGAVRYDARHKAVDRVVADHAEGLLEGLLKRPPNGHHLPDRLHGRPEFPRHARKLVQVPPRHLDDHIVEGRLKAGRRFAGDQVAEDRQRAAERNLGRDKRERVARGLGRERRRPRQPRIDLNDAVLGRVRVERILHVALANNAEMPHRPHRRVAEHIVVRVGERLRRRHNHRVARVHAERVKVLHVAHRHAVALAVADHLILDFLPALHRPLDEHLRGGRQRLGRERPQLGRIVRKARTEAAERKRRAQDDGVADRLCRRQRLVHRLTRAAVGKRFPNFRQARVEAGAVFRILNRPHGRAEHPDAEGRERARLFERQPTVERRLPAKRDEDAVGPLILRHLGHVHGVHGEEVDLVGHALGRLHRRHVGVDEDGADGFRAEGLERLGGGKVKLPSLANGQPPRAEDEHLAQRPRRHGRRGGEAKGRRRRGPDHCRDRVADGRLGAHVRHIQLPPAARREERQEGVKEVGRIPRPGVCFRVELHGKEGAVAVDNPLVGPVIGVGEEREPPPRAGAVRHVDGVAVVLGRDVAAAGRLLDGRLVVAPVAILELVRAVAGRKREQLVAEADAENGARRPPLHRRPQAVNGPRERRRVARPVGDKDAVKVPRCVGRGIVVVKRHARDDRPPLQEAPQLVHLEAAVNDEDAWPGGPRRKGHRVGVVHRHVRGGDGGDQWRRRRVDKRRCGRRPPVGRPVNEQLGEEGPPLPQQLRQAARVNPRNGRHALVRQKGTERRRRRPMRVGFPAIVRHDQRRRVDGRRLEVHGEARRRVDGGRVGRAIVAGQREGEDEQLAAVARVGQRFGVADHARLEDGLAGRRGARPKRPAAELHPVFKDERRADAGRGGRGPTDGGGGVASVAPLGPPLAAP</sequence>
<name>A0A1X6PB88_PORUM</name>
<feature type="region of interest" description="Disordered" evidence="1">
    <location>
        <begin position="697"/>
        <end position="730"/>
    </location>
</feature>
<feature type="region of interest" description="Disordered" evidence="1">
    <location>
        <begin position="520"/>
        <end position="568"/>
    </location>
</feature>
<feature type="region of interest" description="Disordered" evidence="1">
    <location>
        <begin position="941"/>
        <end position="996"/>
    </location>
</feature>
<dbReference type="Proteomes" id="UP000218209">
    <property type="component" value="Unassembled WGS sequence"/>
</dbReference>
<dbReference type="EMBL" id="KV918820">
    <property type="protein sequence ID" value="OSX78118.1"/>
    <property type="molecule type" value="Genomic_DNA"/>
</dbReference>
<feature type="compositionally biased region" description="Basic and acidic residues" evidence="1">
    <location>
        <begin position="953"/>
        <end position="971"/>
    </location>
</feature>
<evidence type="ECO:0000256" key="1">
    <source>
        <dbReference type="SAM" id="MobiDB-lite"/>
    </source>
</evidence>
<dbReference type="OrthoDB" id="10408458at2759"/>
<feature type="compositionally biased region" description="Basic and acidic residues" evidence="1">
    <location>
        <begin position="216"/>
        <end position="241"/>
    </location>
</feature>
<reference evidence="2 3" key="1">
    <citation type="submission" date="2017-03" db="EMBL/GenBank/DDBJ databases">
        <title>WGS assembly of Porphyra umbilicalis.</title>
        <authorList>
            <person name="Brawley S.H."/>
            <person name="Blouin N.A."/>
            <person name="Ficko-Blean E."/>
            <person name="Wheeler G.L."/>
            <person name="Lohr M."/>
            <person name="Goodson H.V."/>
            <person name="Jenkins J.W."/>
            <person name="Blaby-Haas C.E."/>
            <person name="Helliwell K.E."/>
            <person name="Chan C."/>
            <person name="Marriage T."/>
            <person name="Bhattacharya D."/>
            <person name="Klein A.S."/>
            <person name="Badis Y."/>
            <person name="Brodie J."/>
            <person name="Cao Y."/>
            <person name="Collen J."/>
            <person name="Dittami S.M."/>
            <person name="Gachon C.M."/>
            <person name="Green B.R."/>
            <person name="Karpowicz S."/>
            <person name="Kim J.W."/>
            <person name="Kudahl U."/>
            <person name="Lin S."/>
            <person name="Michel G."/>
            <person name="Mittag M."/>
            <person name="Olson B.J."/>
            <person name="Pangilinan J."/>
            <person name="Peng Y."/>
            <person name="Qiu H."/>
            <person name="Shu S."/>
            <person name="Singer J.T."/>
            <person name="Smith A.G."/>
            <person name="Sprecher B.N."/>
            <person name="Wagner V."/>
            <person name="Wang W."/>
            <person name="Wang Z.-Y."/>
            <person name="Yan J."/>
            <person name="Yarish C."/>
            <person name="Zoeuner-Riek S."/>
            <person name="Zhuang Y."/>
            <person name="Zou Y."/>
            <person name="Lindquist E.A."/>
            <person name="Grimwood J."/>
            <person name="Barry K."/>
            <person name="Rokhsar D.S."/>
            <person name="Schmutz J."/>
            <person name="Stiller J.W."/>
            <person name="Grossman A.R."/>
            <person name="Prochnik S.E."/>
        </authorList>
    </citation>
    <scope>NUCLEOTIDE SEQUENCE [LARGE SCALE GENOMIC DNA]</scope>
    <source>
        <strain evidence="2">4086291</strain>
    </source>
</reference>
<gene>
    <name evidence="2" type="ORF">BU14_0120s0001</name>
</gene>
<organism evidence="2 3">
    <name type="scientific">Porphyra umbilicalis</name>
    <name type="common">Purple laver</name>
    <name type="synonym">Red alga</name>
    <dbReference type="NCBI Taxonomy" id="2786"/>
    <lineage>
        <taxon>Eukaryota</taxon>
        <taxon>Rhodophyta</taxon>
        <taxon>Bangiophyceae</taxon>
        <taxon>Bangiales</taxon>
        <taxon>Bangiaceae</taxon>
        <taxon>Porphyra</taxon>
    </lineage>
</organism>
<proteinExistence type="predicted"/>
<accession>A0A1X6PB88</accession>
<feature type="region of interest" description="Disordered" evidence="1">
    <location>
        <begin position="793"/>
        <end position="836"/>
    </location>
</feature>
<protein>
    <submittedName>
        <fullName evidence="2">Uncharacterized protein</fullName>
    </submittedName>
</protein>
<evidence type="ECO:0000313" key="3">
    <source>
        <dbReference type="Proteomes" id="UP000218209"/>
    </source>
</evidence>
<feature type="compositionally biased region" description="Gly residues" evidence="1">
    <location>
        <begin position="972"/>
        <end position="983"/>
    </location>
</feature>
<evidence type="ECO:0000313" key="2">
    <source>
        <dbReference type="EMBL" id="OSX78118.1"/>
    </source>
</evidence>
<feature type="region of interest" description="Disordered" evidence="1">
    <location>
        <begin position="17"/>
        <end position="42"/>
    </location>
</feature>
<feature type="compositionally biased region" description="Basic residues" evidence="1">
    <location>
        <begin position="805"/>
        <end position="816"/>
    </location>
</feature>